<sequence length="171" mass="20546">MLLKEYFKLAKVFSYCEKIEGRKKLQKIIYILKEMGYPFYEEFDFHFYGPYSEQLTLEIEALKDLEIIKEEREDDSGWVKYIYRITENGKEWAKFCEDERLNNEYKIIKILNDKSARELELIATIIYFKELSKNLIIEKINTLKADKNYSIDEIENAIKFVKETCGISIKE</sequence>
<dbReference type="RefSeq" id="WP_011917210.1">
    <property type="nucleotide sequence ID" value="NC_009437.1"/>
</dbReference>
<dbReference type="OrthoDB" id="5507947at2"/>
<dbReference type="AlphaFoldDB" id="A4XK40"/>
<name>A4XK40_CALS8</name>
<protein>
    <recommendedName>
        <fullName evidence="3">YwgA family protein</fullName>
    </recommendedName>
</protein>
<accession>A4XK40</accession>
<proteinExistence type="predicted"/>
<dbReference type="KEGG" id="csc:Csac_1686"/>
<dbReference type="STRING" id="351627.Csac_1686"/>
<dbReference type="eggNOG" id="COG3465">
    <property type="taxonomic scope" value="Bacteria"/>
</dbReference>
<gene>
    <name evidence="1" type="ordered locus">Csac_1686</name>
</gene>
<dbReference type="Proteomes" id="UP000000256">
    <property type="component" value="Chromosome"/>
</dbReference>
<evidence type="ECO:0008006" key="3">
    <source>
        <dbReference type="Google" id="ProtNLM"/>
    </source>
</evidence>
<organism evidence="1 2">
    <name type="scientific">Caldicellulosiruptor saccharolyticus (strain ATCC 43494 / DSM 8903 / Tp8T 6331)</name>
    <dbReference type="NCBI Taxonomy" id="351627"/>
    <lineage>
        <taxon>Bacteria</taxon>
        <taxon>Bacillati</taxon>
        <taxon>Bacillota</taxon>
        <taxon>Bacillota incertae sedis</taxon>
        <taxon>Caldicellulosiruptorales</taxon>
        <taxon>Caldicellulosiruptoraceae</taxon>
        <taxon>Caldicellulosiruptor</taxon>
    </lineage>
</organism>
<dbReference type="EMBL" id="CP000679">
    <property type="protein sequence ID" value="ABP67275.1"/>
    <property type="molecule type" value="Genomic_DNA"/>
</dbReference>
<reference evidence="1 2" key="1">
    <citation type="journal article" date="2008" name="Appl. Environ. Microbiol.">
        <title>Hydrogenomics of the extremely thermophilic bacterium Caldicellulosiruptor saccharolyticus.</title>
        <authorList>
            <person name="van de Werken H.J."/>
            <person name="Verhaart M.R."/>
            <person name="VanFossen A.L."/>
            <person name="Willquist K."/>
            <person name="Lewis D.L."/>
            <person name="Nichols J.D."/>
            <person name="Goorissen H.P."/>
            <person name="Mongodin E.F."/>
            <person name="Nelson K.E."/>
            <person name="van Niel E.W."/>
            <person name="Stams A.J."/>
            <person name="Ward D.E."/>
            <person name="de Vos W.M."/>
            <person name="van der Oost J."/>
            <person name="Kelly R.M."/>
            <person name="Kengen S.W."/>
        </authorList>
    </citation>
    <scope>NUCLEOTIDE SEQUENCE [LARGE SCALE GENOMIC DNA]</scope>
    <source>
        <strain evidence="2">ATCC 43494 / DSM 8903 / Tp8T 6331</strain>
    </source>
</reference>
<evidence type="ECO:0000313" key="2">
    <source>
        <dbReference type="Proteomes" id="UP000000256"/>
    </source>
</evidence>
<keyword evidence="2" id="KW-1185">Reference proteome</keyword>
<evidence type="ECO:0000313" key="1">
    <source>
        <dbReference type="EMBL" id="ABP67275.1"/>
    </source>
</evidence>
<dbReference type="HOGENOM" id="CLU_122294_1_0_9"/>